<feature type="signal peptide" evidence="1">
    <location>
        <begin position="1"/>
        <end position="24"/>
    </location>
</feature>
<name>A0ABM7X1R1_9BACT</name>
<dbReference type="RefSeq" id="WP_248354795.1">
    <property type="nucleotide sequence ID" value="NZ_AP025591.1"/>
</dbReference>
<dbReference type="EMBL" id="AP025591">
    <property type="protein sequence ID" value="BDG05719.1"/>
    <property type="molecule type" value="Genomic_DNA"/>
</dbReference>
<protein>
    <submittedName>
        <fullName evidence="2">Uncharacterized protein</fullName>
    </submittedName>
</protein>
<gene>
    <name evidence="2" type="ORF">AMOR_47150</name>
</gene>
<evidence type="ECO:0000256" key="1">
    <source>
        <dbReference type="SAM" id="SignalP"/>
    </source>
</evidence>
<evidence type="ECO:0000313" key="3">
    <source>
        <dbReference type="Proteomes" id="UP001162891"/>
    </source>
</evidence>
<proteinExistence type="predicted"/>
<reference evidence="3" key="1">
    <citation type="journal article" date="2022" name="Int. J. Syst. Evol. Microbiol.">
        <title>Anaeromyxobacter oryzae sp. nov., Anaeromyxobacter diazotrophicus sp. nov. and Anaeromyxobacter paludicola sp. nov., isolated from paddy soils.</title>
        <authorList>
            <person name="Itoh H."/>
            <person name="Xu Z."/>
            <person name="Mise K."/>
            <person name="Masuda Y."/>
            <person name="Ushijima N."/>
            <person name="Hayakawa C."/>
            <person name="Shiratori Y."/>
            <person name="Senoo K."/>
        </authorList>
    </citation>
    <scope>NUCLEOTIDE SEQUENCE [LARGE SCALE GENOMIC DNA]</scope>
    <source>
        <strain evidence="3">Red232</strain>
    </source>
</reference>
<keyword evidence="1" id="KW-0732">Signal</keyword>
<evidence type="ECO:0000313" key="2">
    <source>
        <dbReference type="EMBL" id="BDG05719.1"/>
    </source>
</evidence>
<keyword evidence="3" id="KW-1185">Reference proteome</keyword>
<feature type="chain" id="PRO_5045271968" evidence="1">
    <location>
        <begin position="25"/>
        <end position="146"/>
    </location>
</feature>
<accession>A0ABM7X1R1</accession>
<sequence>MVATLLLFLLIAVAAAPTWSLSQGAGPAEERSRTDAERAPKDALSLWLHDDGAGYSRIVLETANGVYVREWRSAESLDERTRHEVREALDTNTPPSRAVLIKVRPEVKFVTLKGLMLACGPKEPAGYRTYVEVVAQFPIRVLGPRR</sequence>
<dbReference type="Proteomes" id="UP001162891">
    <property type="component" value="Chromosome"/>
</dbReference>
<organism evidence="2 3">
    <name type="scientific">Anaeromyxobacter oryzae</name>
    <dbReference type="NCBI Taxonomy" id="2918170"/>
    <lineage>
        <taxon>Bacteria</taxon>
        <taxon>Pseudomonadati</taxon>
        <taxon>Myxococcota</taxon>
        <taxon>Myxococcia</taxon>
        <taxon>Myxococcales</taxon>
        <taxon>Cystobacterineae</taxon>
        <taxon>Anaeromyxobacteraceae</taxon>
        <taxon>Anaeromyxobacter</taxon>
    </lineage>
</organism>